<dbReference type="OrthoDB" id="5173551at2"/>
<organism evidence="8 9">
    <name type="scientific">Vibrio algivorus</name>
    <dbReference type="NCBI Taxonomy" id="1667024"/>
    <lineage>
        <taxon>Bacteria</taxon>
        <taxon>Pseudomonadati</taxon>
        <taxon>Pseudomonadota</taxon>
        <taxon>Gammaproteobacteria</taxon>
        <taxon>Vibrionales</taxon>
        <taxon>Vibrionaceae</taxon>
        <taxon>Vibrio</taxon>
    </lineage>
</organism>
<dbReference type="InterPro" id="IPR015943">
    <property type="entry name" value="WD40/YVTN_repeat-like_dom_sf"/>
</dbReference>
<comment type="function">
    <text evidence="4">Part of the outer membrane protein assembly complex, which is involved in assembly and insertion of beta-barrel proteins into the outer membrane.</text>
</comment>
<keyword evidence="3 4" id="KW-0998">Cell outer membrane</keyword>
<protein>
    <recommendedName>
        <fullName evidence="4">Outer membrane protein assembly factor BamB</fullName>
    </recommendedName>
</protein>
<dbReference type="PANTHER" id="PTHR34512:SF30">
    <property type="entry name" value="OUTER MEMBRANE PROTEIN ASSEMBLY FACTOR BAMB"/>
    <property type="match status" value="1"/>
</dbReference>
<dbReference type="GO" id="GO:0051205">
    <property type="term" value="P:protein insertion into membrane"/>
    <property type="evidence" value="ECO:0007669"/>
    <property type="project" value="UniProtKB-UniRule"/>
</dbReference>
<dbReference type="GO" id="GO:0009279">
    <property type="term" value="C:cell outer membrane"/>
    <property type="evidence" value="ECO:0007669"/>
    <property type="project" value="UniProtKB-SubCell"/>
</dbReference>
<dbReference type="Pfam" id="PF13360">
    <property type="entry name" value="PQQ_2"/>
    <property type="match status" value="1"/>
</dbReference>
<reference evidence="8 9" key="3">
    <citation type="submission" date="2019-07" db="EMBL/GenBank/DDBJ databases">
        <title>The draft genome sequence of Vibrio algivorus M1486.</title>
        <authorList>
            <person name="Meng X."/>
        </authorList>
    </citation>
    <scope>NUCLEOTIDE SEQUENCE [LARGE SCALE GENOMIC DNA]</scope>
    <source>
        <strain evidence="8 9">M1486</strain>
    </source>
</reference>
<keyword evidence="1 4" id="KW-0732">Signal</keyword>
<accession>A0A557P6F0</accession>
<dbReference type="HAMAP" id="MF_00923">
    <property type="entry name" value="OM_assembly_BamB"/>
    <property type="match status" value="1"/>
</dbReference>
<dbReference type="InterPro" id="IPR017687">
    <property type="entry name" value="BamB"/>
</dbReference>
<comment type="subcellular location">
    <subcellularLocation>
        <location evidence="4">Cell outer membrane</location>
        <topology evidence="4">Lipid-anchor</topology>
    </subcellularLocation>
</comment>
<reference evidence="10" key="2">
    <citation type="journal article" date="2019" name="Int. J. Syst. Evol. Microbiol.">
        <title>The Global Catalogue of Microorganisms (GCM) 10K type strain sequencing project: providing services to taxonomists for standard genome sequencing and annotation.</title>
        <authorList>
            <consortium name="The Broad Institute Genomics Platform"/>
            <consortium name="The Broad Institute Genome Sequencing Center for Infectious Disease"/>
            <person name="Wu L."/>
            <person name="Ma J."/>
        </authorList>
    </citation>
    <scope>NUCLEOTIDE SEQUENCE [LARGE SCALE GENOMIC DNA]</scope>
    <source>
        <strain evidence="10">NBRC 111146</strain>
    </source>
</reference>
<evidence type="ECO:0000256" key="4">
    <source>
        <dbReference type="HAMAP-Rule" id="MF_00923"/>
    </source>
</evidence>
<dbReference type="InterPro" id="IPR002372">
    <property type="entry name" value="PQQ_rpt_dom"/>
</dbReference>
<proteinExistence type="inferred from homology"/>
<dbReference type="NCBIfam" id="TIGR03300">
    <property type="entry name" value="assembly_YfgL"/>
    <property type="match status" value="1"/>
</dbReference>
<dbReference type="InterPro" id="IPR018391">
    <property type="entry name" value="PQQ_b-propeller_rpt"/>
</dbReference>
<dbReference type="EMBL" id="VMKJ01000018">
    <property type="protein sequence ID" value="TVO36234.1"/>
    <property type="molecule type" value="Genomic_DNA"/>
</dbReference>
<feature type="domain" description="Pyrrolo-quinoline quinone repeat" evidence="6">
    <location>
        <begin position="75"/>
        <end position="311"/>
    </location>
</feature>
<dbReference type="AlphaFoldDB" id="A0A557P6F0"/>
<dbReference type="InterPro" id="IPR011047">
    <property type="entry name" value="Quinoprotein_ADH-like_sf"/>
</dbReference>
<comment type="subunit">
    <text evidence="4">Part of the Bam complex.</text>
</comment>
<keyword evidence="2 4" id="KW-0472">Membrane</keyword>
<dbReference type="Proteomes" id="UP001157156">
    <property type="component" value="Unassembled WGS sequence"/>
</dbReference>
<keyword evidence="10" id="KW-1185">Reference proteome</keyword>
<dbReference type="GO" id="GO:0043165">
    <property type="term" value="P:Gram-negative-bacterium-type cell outer membrane assembly"/>
    <property type="evidence" value="ECO:0007669"/>
    <property type="project" value="UniProtKB-UniRule"/>
</dbReference>
<evidence type="ECO:0000313" key="9">
    <source>
        <dbReference type="Proteomes" id="UP000319828"/>
    </source>
</evidence>
<evidence type="ECO:0000256" key="3">
    <source>
        <dbReference type="ARBA" id="ARBA00023237"/>
    </source>
</evidence>
<dbReference type="Proteomes" id="UP000319828">
    <property type="component" value="Unassembled WGS sequence"/>
</dbReference>
<dbReference type="EMBL" id="BSPV01000009">
    <property type="protein sequence ID" value="GLT15477.1"/>
    <property type="molecule type" value="Genomic_DNA"/>
</dbReference>
<dbReference type="PROSITE" id="PS51257">
    <property type="entry name" value="PROKAR_LIPOPROTEIN"/>
    <property type="match status" value="1"/>
</dbReference>
<evidence type="ECO:0000256" key="1">
    <source>
        <dbReference type="ARBA" id="ARBA00022729"/>
    </source>
</evidence>
<keyword evidence="4" id="KW-0449">Lipoprotein</keyword>
<evidence type="ECO:0000313" key="7">
    <source>
        <dbReference type="EMBL" id="GLT15477.1"/>
    </source>
</evidence>
<comment type="similarity">
    <text evidence="4">Belongs to the BamB family.</text>
</comment>
<feature type="signal peptide" evidence="5">
    <location>
        <begin position="1"/>
        <end position="17"/>
    </location>
</feature>
<evidence type="ECO:0000256" key="5">
    <source>
        <dbReference type="SAM" id="SignalP"/>
    </source>
</evidence>
<sequence>MKKMFNRSLAISAIALALLGCSSEEDTIVMAPLPVVNSQFTPTTEWSASIGDGVGHYFSKLSPVYAYDKVFVASRDGEVKALDPDTGKTLWEQDLSEGGPARLSGGLTASYDKLYIGTENGEAFALSVEDGSIVWQQKVDGEILAKPLADESLVMLHTSKGSLVALKQDSGEQVWDISNEVPNLTLRGDSSPVSISGGVFWGMANGRLAAALIQRGQLLWQQPIGTPKGSTEIDRLVDVDASPLIIGANLYAVGVNGQLVAIDLRSGAPMWKRTYSSATDLATDASRIFVVTDKDHISAVDIRSGTEIWSNESLEYRQLTAPVMIGNYLVVADGEGYLHWLDRTSGKFVAQQLIDDEGIAAAPIETDDGFIIIGRDGDIKKMQIPEGS</sequence>
<evidence type="ECO:0000259" key="6">
    <source>
        <dbReference type="Pfam" id="PF13360"/>
    </source>
</evidence>
<evidence type="ECO:0000313" key="10">
    <source>
        <dbReference type="Proteomes" id="UP001157156"/>
    </source>
</evidence>
<keyword evidence="4" id="KW-0564">Palmitate</keyword>
<feature type="chain" id="PRO_5022273382" description="Outer membrane protein assembly factor BamB" evidence="5">
    <location>
        <begin position="18"/>
        <end position="388"/>
    </location>
</feature>
<dbReference type="NCBIfam" id="NF008351">
    <property type="entry name" value="PRK11138.1"/>
    <property type="match status" value="1"/>
</dbReference>
<evidence type="ECO:0000313" key="8">
    <source>
        <dbReference type="EMBL" id="TVO36234.1"/>
    </source>
</evidence>
<reference evidence="7" key="1">
    <citation type="journal article" date="2014" name="Int. J. Syst. Evol. Microbiol.">
        <title>Complete genome of a new Firmicutes species belonging to the dominant human colonic microbiota ('Ruminococcus bicirculans') reveals two chromosomes and a selective capacity to utilize plant glucans.</title>
        <authorList>
            <consortium name="NISC Comparative Sequencing Program"/>
            <person name="Wegmann U."/>
            <person name="Louis P."/>
            <person name="Goesmann A."/>
            <person name="Henrissat B."/>
            <person name="Duncan S.H."/>
            <person name="Flint H.J."/>
        </authorList>
    </citation>
    <scope>NUCLEOTIDE SEQUENCE</scope>
    <source>
        <strain evidence="7">NBRC 111146</strain>
    </source>
</reference>
<reference evidence="7" key="4">
    <citation type="submission" date="2023-01" db="EMBL/GenBank/DDBJ databases">
        <title>Draft genome sequence of Vibrio algivorus strain NBRC 111146.</title>
        <authorList>
            <person name="Sun Q."/>
            <person name="Mori K."/>
        </authorList>
    </citation>
    <scope>NUCLEOTIDE SEQUENCE</scope>
    <source>
        <strain evidence="7">NBRC 111146</strain>
    </source>
</reference>
<dbReference type="Gene3D" id="2.130.10.10">
    <property type="entry name" value="YVTN repeat-like/Quinoprotein amine dehydrogenase"/>
    <property type="match status" value="1"/>
</dbReference>
<dbReference type="PANTHER" id="PTHR34512">
    <property type="entry name" value="CELL SURFACE PROTEIN"/>
    <property type="match status" value="1"/>
</dbReference>
<dbReference type="RefSeq" id="WP_089123485.1">
    <property type="nucleotide sequence ID" value="NZ_BSPV01000009.1"/>
</dbReference>
<evidence type="ECO:0000256" key="2">
    <source>
        <dbReference type="ARBA" id="ARBA00023136"/>
    </source>
</evidence>
<dbReference type="SMART" id="SM00564">
    <property type="entry name" value="PQQ"/>
    <property type="match status" value="6"/>
</dbReference>
<name>A0A557P6F0_9VIBR</name>
<gene>
    <name evidence="4 8" type="primary">bamB</name>
    <name evidence="8" type="ORF">FOF44_10010</name>
    <name evidence="7" type="ORF">GCM10007931_24520</name>
</gene>
<dbReference type="SUPFAM" id="SSF50998">
    <property type="entry name" value="Quinoprotein alcohol dehydrogenase-like"/>
    <property type="match status" value="1"/>
</dbReference>
<comment type="caution">
    <text evidence="8">The sequence shown here is derived from an EMBL/GenBank/DDBJ whole genome shotgun (WGS) entry which is preliminary data.</text>
</comment>